<protein>
    <recommendedName>
        <fullName evidence="4">Lipoprotein</fullName>
    </recommendedName>
</protein>
<evidence type="ECO:0000256" key="1">
    <source>
        <dbReference type="SAM" id="SignalP"/>
    </source>
</evidence>
<evidence type="ECO:0000313" key="2">
    <source>
        <dbReference type="EMBL" id="SFJ05571.1"/>
    </source>
</evidence>
<dbReference type="Proteomes" id="UP000182737">
    <property type="component" value="Unassembled WGS sequence"/>
</dbReference>
<proteinExistence type="predicted"/>
<accession>A0A1I3N8D2</accession>
<dbReference type="AlphaFoldDB" id="A0A1I3N8D2"/>
<dbReference type="PROSITE" id="PS51257">
    <property type="entry name" value="PROKAR_LIPOPROTEIN"/>
    <property type="match status" value="1"/>
</dbReference>
<organism evidence="2 3">
    <name type="scientific">Treponema bryantii</name>
    <dbReference type="NCBI Taxonomy" id="163"/>
    <lineage>
        <taxon>Bacteria</taxon>
        <taxon>Pseudomonadati</taxon>
        <taxon>Spirochaetota</taxon>
        <taxon>Spirochaetia</taxon>
        <taxon>Spirochaetales</taxon>
        <taxon>Treponemataceae</taxon>
        <taxon>Treponema</taxon>
    </lineage>
</organism>
<keyword evidence="1" id="KW-0732">Signal</keyword>
<feature type="signal peptide" evidence="1">
    <location>
        <begin position="1"/>
        <end position="23"/>
    </location>
</feature>
<feature type="chain" id="PRO_5010173093" description="Lipoprotein" evidence="1">
    <location>
        <begin position="24"/>
        <end position="243"/>
    </location>
</feature>
<evidence type="ECO:0008006" key="4">
    <source>
        <dbReference type="Google" id="ProtNLM"/>
    </source>
</evidence>
<reference evidence="3" key="1">
    <citation type="submission" date="2016-10" db="EMBL/GenBank/DDBJ databases">
        <authorList>
            <person name="Varghese N."/>
            <person name="Submissions S."/>
        </authorList>
    </citation>
    <scope>NUCLEOTIDE SEQUENCE [LARGE SCALE GENOMIC DNA]</scope>
    <source>
        <strain evidence="3">XBD1002</strain>
    </source>
</reference>
<dbReference type="OrthoDB" id="361109at2"/>
<dbReference type="RefSeq" id="WP_074933533.1">
    <property type="nucleotide sequence ID" value="NZ_FORI01000013.1"/>
</dbReference>
<dbReference type="EMBL" id="FORI01000013">
    <property type="protein sequence ID" value="SFJ05571.1"/>
    <property type="molecule type" value="Genomic_DNA"/>
</dbReference>
<evidence type="ECO:0000313" key="3">
    <source>
        <dbReference type="Proteomes" id="UP000182737"/>
    </source>
</evidence>
<name>A0A1I3N8D2_9SPIR</name>
<sequence>MKKNLLTSLLICSLTATLMMSCASTKKSDVEYSYDDEGDSYGVYDENTEVRREKIAEPEVTDTFLGDFDPIQLQSLIVLKKSGKKLKAKEYTKFYLVPRSNSIEITFRDTANEVSIIWSKAERDKIIEACNTFLTQYEEKTVPHHKVNPRTAYFNSKCSLWYGVLNADNGCSRNDYYLNCEFIDKKPYLLFKFSPTRCDELDQFTPSVSFYMSPTHIREFIEVISQDNLEYQLKEKRERAYTY</sequence>
<gene>
    <name evidence="2" type="ORF">SAMN04487775_1134</name>
</gene>
<keyword evidence="3" id="KW-1185">Reference proteome</keyword>